<evidence type="ECO:0000313" key="3">
    <source>
        <dbReference type="Proteomes" id="UP000719766"/>
    </source>
</evidence>
<evidence type="ECO:0000256" key="1">
    <source>
        <dbReference type="SAM" id="SignalP"/>
    </source>
</evidence>
<gene>
    <name evidence="2" type="ORF">HD556DRAFT_1248340</name>
</gene>
<reference evidence="2" key="1">
    <citation type="journal article" date="2020" name="New Phytol.">
        <title>Comparative genomics reveals dynamic genome evolution in host specialist ectomycorrhizal fungi.</title>
        <authorList>
            <person name="Lofgren L.A."/>
            <person name="Nguyen N.H."/>
            <person name="Vilgalys R."/>
            <person name="Ruytinx J."/>
            <person name="Liao H.L."/>
            <person name="Branco S."/>
            <person name="Kuo A."/>
            <person name="LaButti K."/>
            <person name="Lipzen A."/>
            <person name="Andreopoulos W."/>
            <person name="Pangilinan J."/>
            <person name="Riley R."/>
            <person name="Hundley H."/>
            <person name="Na H."/>
            <person name="Barry K."/>
            <person name="Grigoriev I.V."/>
            <person name="Stajich J.E."/>
            <person name="Kennedy P.G."/>
        </authorList>
    </citation>
    <scope>NUCLEOTIDE SEQUENCE</scope>
    <source>
        <strain evidence="2">S12</strain>
    </source>
</reference>
<dbReference type="RefSeq" id="XP_041153856.1">
    <property type="nucleotide sequence ID" value="XM_041298766.1"/>
</dbReference>
<dbReference type="AlphaFoldDB" id="A0A9P7AD40"/>
<dbReference type="OrthoDB" id="448946at2759"/>
<keyword evidence="1" id="KW-0732">Signal</keyword>
<evidence type="ECO:0000313" key="2">
    <source>
        <dbReference type="EMBL" id="KAG1786402.1"/>
    </source>
</evidence>
<keyword evidence="3" id="KW-1185">Reference proteome</keyword>
<organism evidence="2 3">
    <name type="scientific">Suillus plorans</name>
    <dbReference type="NCBI Taxonomy" id="116603"/>
    <lineage>
        <taxon>Eukaryota</taxon>
        <taxon>Fungi</taxon>
        <taxon>Dikarya</taxon>
        <taxon>Basidiomycota</taxon>
        <taxon>Agaricomycotina</taxon>
        <taxon>Agaricomycetes</taxon>
        <taxon>Agaricomycetidae</taxon>
        <taxon>Boletales</taxon>
        <taxon>Suillineae</taxon>
        <taxon>Suillaceae</taxon>
        <taxon>Suillus</taxon>
    </lineage>
</organism>
<feature type="signal peptide" evidence="1">
    <location>
        <begin position="1"/>
        <end position="20"/>
    </location>
</feature>
<sequence length="72" mass="7917">MSFFTCLALRSVIHARPVLAVSSRQTLALRANYSAAAGLSKESIQTRILDVLKGFEKVDIVKVSIFSPMSLY</sequence>
<protein>
    <submittedName>
        <fullName evidence="2">Uncharacterized protein</fullName>
    </submittedName>
</protein>
<dbReference type="EMBL" id="JABBWE010000093">
    <property type="protein sequence ID" value="KAG1786402.1"/>
    <property type="molecule type" value="Genomic_DNA"/>
</dbReference>
<dbReference type="Proteomes" id="UP000719766">
    <property type="component" value="Unassembled WGS sequence"/>
</dbReference>
<feature type="chain" id="PRO_5040509800" evidence="1">
    <location>
        <begin position="21"/>
        <end position="72"/>
    </location>
</feature>
<dbReference type="GeneID" id="64592530"/>
<accession>A0A9P7AD40</accession>
<comment type="caution">
    <text evidence="2">The sequence shown here is derived from an EMBL/GenBank/DDBJ whole genome shotgun (WGS) entry which is preliminary data.</text>
</comment>
<name>A0A9P7AD40_9AGAM</name>
<proteinExistence type="predicted"/>